<reference evidence="2" key="1">
    <citation type="journal article" date="2019" name="Plant J.">
        <title>Chlorella vulgaris genome assembly and annotation reveals the molecular basis for metabolic acclimation to high light conditions.</title>
        <authorList>
            <person name="Cecchin M."/>
            <person name="Marcolungo L."/>
            <person name="Rossato M."/>
            <person name="Girolomoni L."/>
            <person name="Cosentino E."/>
            <person name="Cuine S."/>
            <person name="Li-Beisson Y."/>
            <person name="Delledonne M."/>
            <person name="Ballottari M."/>
        </authorList>
    </citation>
    <scope>NUCLEOTIDE SEQUENCE</scope>
    <source>
        <strain evidence="2">211/11P</strain>
    </source>
</reference>
<keyword evidence="3" id="KW-1185">Reference proteome</keyword>
<organism evidence="2 3">
    <name type="scientific">Chlorella vulgaris</name>
    <name type="common">Green alga</name>
    <dbReference type="NCBI Taxonomy" id="3077"/>
    <lineage>
        <taxon>Eukaryota</taxon>
        <taxon>Viridiplantae</taxon>
        <taxon>Chlorophyta</taxon>
        <taxon>core chlorophytes</taxon>
        <taxon>Trebouxiophyceae</taxon>
        <taxon>Chlorellales</taxon>
        <taxon>Chlorellaceae</taxon>
        <taxon>Chlorella clade</taxon>
        <taxon>Chlorella</taxon>
    </lineage>
</organism>
<feature type="region of interest" description="Disordered" evidence="1">
    <location>
        <begin position="1"/>
        <end position="22"/>
    </location>
</feature>
<evidence type="ECO:0000313" key="2">
    <source>
        <dbReference type="EMBL" id="KAI3429631.1"/>
    </source>
</evidence>
<name>A0A9D4TMH8_CHLVU</name>
<reference evidence="2" key="2">
    <citation type="submission" date="2020-11" db="EMBL/GenBank/DDBJ databases">
        <authorList>
            <person name="Cecchin M."/>
            <person name="Marcolungo L."/>
            <person name="Rossato M."/>
            <person name="Girolomoni L."/>
            <person name="Cosentino E."/>
            <person name="Cuine S."/>
            <person name="Li-Beisson Y."/>
            <person name="Delledonne M."/>
            <person name="Ballottari M."/>
        </authorList>
    </citation>
    <scope>NUCLEOTIDE SEQUENCE</scope>
    <source>
        <strain evidence="2">211/11P</strain>
        <tissue evidence="2">Whole cell</tissue>
    </source>
</reference>
<feature type="compositionally biased region" description="Polar residues" evidence="1">
    <location>
        <begin position="12"/>
        <end position="22"/>
    </location>
</feature>
<evidence type="ECO:0000313" key="3">
    <source>
        <dbReference type="Proteomes" id="UP001055712"/>
    </source>
</evidence>
<dbReference type="Proteomes" id="UP001055712">
    <property type="component" value="Unassembled WGS sequence"/>
</dbReference>
<evidence type="ECO:0000256" key="1">
    <source>
        <dbReference type="SAM" id="MobiDB-lite"/>
    </source>
</evidence>
<dbReference type="AlphaFoldDB" id="A0A9D4TMH8"/>
<accession>A0A9D4TMH8</accession>
<proteinExistence type="predicted"/>
<comment type="caution">
    <text evidence="2">The sequence shown here is derived from an EMBL/GenBank/DDBJ whole genome shotgun (WGS) entry which is preliminary data.</text>
</comment>
<protein>
    <submittedName>
        <fullName evidence="2">Uncharacterized protein</fullName>
    </submittedName>
</protein>
<gene>
    <name evidence="2" type="ORF">D9Q98_005717</name>
</gene>
<sequence>MPQHGPAPCINSDAQHPPRQSASWQRFSAFVPTVLSYLRRMPILKRILDLPAFKAVISKVAPADRGGGAGSLPV</sequence>
<dbReference type="EMBL" id="SIDB01000008">
    <property type="protein sequence ID" value="KAI3429631.1"/>
    <property type="molecule type" value="Genomic_DNA"/>
</dbReference>
<dbReference type="OrthoDB" id="204784at2759"/>